<evidence type="ECO:0008006" key="3">
    <source>
        <dbReference type="Google" id="ProtNLM"/>
    </source>
</evidence>
<proteinExistence type="predicted"/>
<evidence type="ECO:0000313" key="2">
    <source>
        <dbReference type="Proteomes" id="UP000799324"/>
    </source>
</evidence>
<dbReference type="EMBL" id="MU004592">
    <property type="protein sequence ID" value="KAF2647677.1"/>
    <property type="molecule type" value="Genomic_DNA"/>
</dbReference>
<dbReference type="OrthoDB" id="2853639at2759"/>
<dbReference type="Proteomes" id="UP000799324">
    <property type="component" value="Unassembled WGS sequence"/>
</dbReference>
<reference evidence="1" key="1">
    <citation type="journal article" date="2020" name="Stud. Mycol.">
        <title>101 Dothideomycetes genomes: a test case for predicting lifestyles and emergence of pathogens.</title>
        <authorList>
            <person name="Haridas S."/>
            <person name="Albert R."/>
            <person name="Binder M."/>
            <person name="Bloem J."/>
            <person name="Labutti K."/>
            <person name="Salamov A."/>
            <person name="Andreopoulos B."/>
            <person name="Baker S."/>
            <person name="Barry K."/>
            <person name="Bills G."/>
            <person name="Bluhm B."/>
            <person name="Cannon C."/>
            <person name="Castanera R."/>
            <person name="Culley D."/>
            <person name="Daum C."/>
            <person name="Ezra D."/>
            <person name="Gonzalez J."/>
            <person name="Henrissat B."/>
            <person name="Kuo A."/>
            <person name="Liang C."/>
            <person name="Lipzen A."/>
            <person name="Lutzoni F."/>
            <person name="Magnuson J."/>
            <person name="Mondo S."/>
            <person name="Nolan M."/>
            <person name="Ohm R."/>
            <person name="Pangilinan J."/>
            <person name="Park H.-J."/>
            <person name="Ramirez L."/>
            <person name="Alfaro M."/>
            <person name="Sun H."/>
            <person name="Tritt A."/>
            <person name="Yoshinaga Y."/>
            <person name="Zwiers L.-H."/>
            <person name="Turgeon B."/>
            <person name="Goodwin S."/>
            <person name="Spatafora J."/>
            <person name="Crous P."/>
            <person name="Grigoriev I."/>
        </authorList>
    </citation>
    <scope>NUCLEOTIDE SEQUENCE</scope>
    <source>
        <strain evidence="1">CBS 122681</strain>
    </source>
</reference>
<accession>A0A6A6SL35</accession>
<gene>
    <name evidence="1" type="ORF">K491DRAFT_709101</name>
</gene>
<protein>
    <recommendedName>
        <fullName evidence="3">F-box domain-containing protein</fullName>
    </recommendedName>
</protein>
<name>A0A6A6SL35_9PLEO</name>
<organism evidence="1 2">
    <name type="scientific">Lophiostoma macrostomum CBS 122681</name>
    <dbReference type="NCBI Taxonomy" id="1314788"/>
    <lineage>
        <taxon>Eukaryota</taxon>
        <taxon>Fungi</taxon>
        <taxon>Dikarya</taxon>
        <taxon>Ascomycota</taxon>
        <taxon>Pezizomycotina</taxon>
        <taxon>Dothideomycetes</taxon>
        <taxon>Pleosporomycetidae</taxon>
        <taxon>Pleosporales</taxon>
        <taxon>Lophiostomataceae</taxon>
        <taxon>Lophiostoma</taxon>
    </lineage>
</organism>
<keyword evidence="2" id="KW-1185">Reference proteome</keyword>
<evidence type="ECO:0000313" key="1">
    <source>
        <dbReference type="EMBL" id="KAF2647677.1"/>
    </source>
</evidence>
<sequence>MALRTILDLPDELLLQLPRHMHNIEDFMNALSTCKRLRNVFADTLPKTILHLAVQSAPTFFSPHPYFLALSVARQVSAWAVAVESERKTRKERLVEALRVGVRGIVDLALSEDAYGVGLTMQDVRRMHDLRFRVINPLNDTVDAMIGNAWYAQPNFWSGGADDAFTLYADVNSATMQLLLYGELFGETMESYLRPAAKLPTLGADVRVEFVKYCVPDWICAPNGHGRHDGFRVLPVGPYGKEKNDEDRLQGNQTALAHLIGGAMFEGTLWKRAWRRVLVAAGALENDDDRWPEEWEYSSQDGDAQGLEHLSGDWRFKLFWVALAEVGGLDTFEMVAQFKGREAGKEVVMKPEWKAKILQIRDQVLALEDCDKPGVEKFGKRRKLKISNAPDPGSEFYWCCCGMWGGL</sequence>
<dbReference type="AlphaFoldDB" id="A0A6A6SL35"/>